<reference evidence="2 3" key="1">
    <citation type="submission" date="2017-09" db="EMBL/GenBank/DDBJ databases">
        <authorList>
            <person name="Ehlers B."/>
            <person name="Leendertz F.H."/>
        </authorList>
    </citation>
    <scope>NUCLEOTIDE SEQUENCE [LARGE SCALE GENOMIC DNA]</scope>
    <source>
        <strain evidence="2 3">CGMCC 1.05381</strain>
    </source>
</reference>
<dbReference type="OrthoDB" id="162531at2"/>
<dbReference type="AlphaFoldDB" id="A0A2C9A282"/>
<protein>
    <submittedName>
        <fullName evidence="2">DNA-binding transcriptional regulator, MarR family</fullName>
    </submittedName>
</protein>
<dbReference type="Gene3D" id="1.10.10.10">
    <property type="entry name" value="Winged helix-like DNA-binding domain superfamily/Winged helix DNA-binding domain"/>
    <property type="match status" value="1"/>
</dbReference>
<feature type="domain" description="HTH marR-type" evidence="1">
    <location>
        <begin position="11"/>
        <end position="143"/>
    </location>
</feature>
<dbReference type="Proteomes" id="UP000219440">
    <property type="component" value="Unassembled WGS sequence"/>
</dbReference>
<name>A0A2C9A282_9MICO</name>
<dbReference type="InterPro" id="IPR039422">
    <property type="entry name" value="MarR/SlyA-like"/>
</dbReference>
<dbReference type="InterPro" id="IPR000835">
    <property type="entry name" value="HTH_MarR-typ"/>
</dbReference>
<dbReference type="SUPFAM" id="SSF46785">
    <property type="entry name" value="Winged helix' DNA-binding domain"/>
    <property type="match status" value="1"/>
</dbReference>
<dbReference type="InterPro" id="IPR036388">
    <property type="entry name" value="WH-like_DNA-bd_sf"/>
</dbReference>
<dbReference type="EMBL" id="OCST01000005">
    <property type="protein sequence ID" value="SOE73078.1"/>
    <property type="molecule type" value="Genomic_DNA"/>
</dbReference>
<evidence type="ECO:0000259" key="1">
    <source>
        <dbReference type="PROSITE" id="PS50995"/>
    </source>
</evidence>
<accession>A0A2C9A282</accession>
<organism evidence="2 3">
    <name type="scientific">Salinibacterium xinjiangense</name>
    <dbReference type="NCBI Taxonomy" id="386302"/>
    <lineage>
        <taxon>Bacteria</taxon>
        <taxon>Bacillati</taxon>
        <taxon>Actinomycetota</taxon>
        <taxon>Actinomycetes</taxon>
        <taxon>Micrococcales</taxon>
        <taxon>Microbacteriaceae</taxon>
        <taxon>Salinibacterium</taxon>
    </lineage>
</organism>
<sequence>MERESPRTHALDRFPAAAIRFVRALERNREAIAIRHGLSPSELRALFWIGEQGSVRPKELAAHMEMTTGGVTAISHRIVELGLLERIAHPEDRRSLFLELTPAGHAMMTEMHTDFTSMVAGSALMLSVDELAAFESALTVVATEVFSRLGR</sequence>
<dbReference type="GO" id="GO:0003677">
    <property type="term" value="F:DNA binding"/>
    <property type="evidence" value="ECO:0007669"/>
    <property type="project" value="UniProtKB-KW"/>
</dbReference>
<evidence type="ECO:0000313" key="2">
    <source>
        <dbReference type="EMBL" id="SOE73078.1"/>
    </source>
</evidence>
<dbReference type="Pfam" id="PF12802">
    <property type="entry name" value="MarR_2"/>
    <property type="match status" value="1"/>
</dbReference>
<dbReference type="PROSITE" id="PS50995">
    <property type="entry name" value="HTH_MARR_2"/>
    <property type="match status" value="1"/>
</dbReference>
<keyword evidence="3" id="KW-1185">Reference proteome</keyword>
<dbReference type="InterPro" id="IPR036390">
    <property type="entry name" value="WH_DNA-bd_sf"/>
</dbReference>
<keyword evidence="2" id="KW-0238">DNA-binding</keyword>
<dbReference type="PANTHER" id="PTHR33164">
    <property type="entry name" value="TRANSCRIPTIONAL REGULATOR, MARR FAMILY"/>
    <property type="match status" value="1"/>
</dbReference>
<evidence type="ECO:0000313" key="3">
    <source>
        <dbReference type="Proteomes" id="UP000219440"/>
    </source>
</evidence>
<dbReference type="PANTHER" id="PTHR33164:SF43">
    <property type="entry name" value="HTH-TYPE TRANSCRIPTIONAL REPRESSOR YETL"/>
    <property type="match status" value="1"/>
</dbReference>
<gene>
    <name evidence="2" type="ORF">SAMN06296378_2718</name>
</gene>
<dbReference type="GO" id="GO:0003700">
    <property type="term" value="F:DNA-binding transcription factor activity"/>
    <property type="evidence" value="ECO:0007669"/>
    <property type="project" value="InterPro"/>
</dbReference>
<dbReference type="SMART" id="SM00347">
    <property type="entry name" value="HTH_MARR"/>
    <property type="match status" value="1"/>
</dbReference>
<proteinExistence type="predicted"/>
<dbReference type="GO" id="GO:0006950">
    <property type="term" value="P:response to stress"/>
    <property type="evidence" value="ECO:0007669"/>
    <property type="project" value="TreeGrafter"/>
</dbReference>